<evidence type="ECO:0000313" key="2">
    <source>
        <dbReference type="EMBL" id="KAL1509026.1"/>
    </source>
</evidence>
<dbReference type="EMBL" id="JBDJPC010000003">
    <property type="protein sequence ID" value="KAL1509026.1"/>
    <property type="molecule type" value="Genomic_DNA"/>
</dbReference>
<reference evidence="2 3" key="1">
    <citation type="submission" date="2024-05" db="EMBL/GenBank/DDBJ databases">
        <title>Genetic variation in Jamaican populations of the coffee berry borer (Hypothenemus hampei).</title>
        <authorList>
            <person name="Errbii M."/>
            <person name="Myrie A."/>
        </authorList>
    </citation>
    <scope>NUCLEOTIDE SEQUENCE [LARGE SCALE GENOMIC DNA]</scope>
    <source>
        <strain evidence="2">JA-Hopewell-2020-01-JO</strain>
        <tissue evidence="2">Whole body</tissue>
    </source>
</reference>
<protein>
    <submittedName>
        <fullName evidence="2">Uncharacterized protein</fullName>
    </submittedName>
</protein>
<dbReference type="Proteomes" id="UP001566132">
    <property type="component" value="Unassembled WGS sequence"/>
</dbReference>
<feature type="region of interest" description="Disordered" evidence="1">
    <location>
        <begin position="48"/>
        <end position="67"/>
    </location>
</feature>
<accession>A0ABD1F1B6</accession>
<keyword evidence="3" id="KW-1185">Reference proteome</keyword>
<evidence type="ECO:0000313" key="3">
    <source>
        <dbReference type="Proteomes" id="UP001566132"/>
    </source>
</evidence>
<comment type="caution">
    <text evidence="2">The sequence shown here is derived from an EMBL/GenBank/DDBJ whole genome shotgun (WGS) entry which is preliminary data.</text>
</comment>
<evidence type="ECO:0000256" key="1">
    <source>
        <dbReference type="SAM" id="MobiDB-lite"/>
    </source>
</evidence>
<sequence>MDSKENRIVIIKLFVSEKLAPYIEKDLNVLKKTMYDIVKRYKEATAEDMPRSARPITATTPKNQNKLKRRIHRNPAEFMGKLAKKIKIGLSPMHFARCHYPAEPKSLQRQTLDIPTRMGTGTFSTLCNTFLQKQRNRRVGSVCGLRNRLT</sequence>
<organism evidence="2 3">
    <name type="scientific">Hypothenemus hampei</name>
    <name type="common">Coffee berry borer</name>
    <dbReference type="NCBI Taxonomy" id="57062"/>
    <lineage>
        <taxon>Eukaryota</taxon>
        <taxon>Metazoa</taxon>
        <taxon>Ecdysozoa</taxon>
        <taxon>Arthropoda</taxon>
        <taxon>Hexapoda</taxon>
        <taxon>Insecta</taxon>
        <taxon>Pterygota</taxon>
        <taxon>Neoptera</taxon>
        <taxon>Endopterygota</taxon>
        <taxon>Coleoptera</taxon>
        <taxon>Polyphaga</taxon>
        <taxon>Cucujiformia</taxon>
        <taxon>Curculionidae</taxon>
        <taxon>Scolytinae</taxon>
        <taxon>Hypothenemus</taxon>
    </lineage>
</organism>
<gene>
    <name evidence="2" type="ORF">ABEB36_003832</name>
</gene>
<dbReference type="AlphaFoldDB" id="A0ABD1F1B6"/>
<name>A0ABD1F1B6_HYPHA</name>
<proteinExistence type="predicted"/>